<proteinExistence type="predicted"/>
<name>A0A1L7D1D3_9CORY</name>
<dbReference type="Proteomes" id="UP000185491">
    <property type="component" value="Chromosome"/>
</dbReference>
<dbReference type="EMBL" id="CP009249">
    <property type="protein sequence ID" value="APT91887.1"/>
    <property type="molecule type" value="Genomic_DNA"/>
</dbReference>
<dbReference type="AlphaFoldDB" id="A0A1L7D1D3"/>
<reference evidence="1 2" key="1">
    <citation type="submission" date="2014-08" db="EMBL/GenBank/DDBJ databases">
        <title>Complete genome sequence of Corynebacterium phocae M408/89/1(T)(=DSM 44612(T)), isolated from the common seal (Phoca vitulina).</title>
        <authorList>
            <person name="Ruckert C."/>
            <person name="Albersmeier A."/>
            <person name="Winkler A."/>
            <person name="Kalinowski J."/>
        </authorList>
    </citation>
    <scope>NUCLEOTIDE SEQUENCE [LARGE SCALE GENOMIC DNA]</scope>
    <source>
        <strain evidence="1 2">M408/89/1</strain>
    </source>
</reference>
<dbReference type="KEGG" id="cpho:CPHO_02045"/>
<sequence>MRGVVRTFGEFELAEYQGIEYSPTGYENPDTTITVLVLNEPADLVGHATSNLQGYVNFRPVTLIRLSKDEAGGPYEGKEVTLEYDQDKMWWPSGTDLPLGQPYVAEYTILP</sequence>
<gene>
    <name evidence="1" type="ORF">CPHO_02045</name>
</gene>
<organism evidence="1 2">
    <name type="scientific">Corynebacterium phocae</name>
    <dbReference type="NCBI Taxonomy" id="161895"/>
    <lineage>
        <taxon>Bacteria</taxon>
        <taxon>Bacillati</taxon>
        <taxon>Actinomycetota</taxon>
        <taxon>Actinomycetes</taxon>
        <taxon>Mycobacteriales</taxon>
        <taxon>Corynebacteriaceae</taxon>
        <taxon>Corynebacterium</taxon>
    </lineage>
</organism>
<evidence type="ECO:0000313" key="1">
    <source>
        <dbReference type="EMBL" id="APT91887.1"/>
    </source>
</evidence>
<accession>A0A1L7D1D3</accession>
<evidence type="ECO:0000313" key="2">
    <source>
        <dbReference type="Proteomes" id="UP000185491"/>
    </source>
</evidence>
<protein>
    <submittedName>
        <fullName evidence="1">Uncharacterized protein</fullName>
    </submittedName>
</protein>
<keyword evidence="2" id="KW-1185">Reference proteome</keyword>